<dbReference type="InterPro" id="IPR015931">
    <property type="entry name" value="Acnase/IPM_dHydase_lsu_aba_1/3"/>
</dbReference>
<dbReference type="InterPro" id="IPR036008">
    <property type="entry name" value="Aconitase_4Fe-4S_dom"/>
</dbReference>
<dbReference type="NCBIfam" id="TIGR01341">
    <property type="entry name" value="aconitase_1"/>
    <property type="match status" value="1"/>
</dbReference>
<keyword evidence="10" id="KW-0694">RNA-binding</keyword>
<evidence type="ECO:0000256" key="2">
    <source>
        <dbReference type="ARBA" id="ARBA00001966"/>
    </source>
</evidence>
<organism evidence="18">
    <name type="scientific">Dickeya dianthicola</name>
    <dbReference type="NCBI Taxonomy" id="204039"/>
    <lineage>
        <taxon>Bacteria</taxon>
        <taxon>Pseudomonadati</taxon>
        <taxon>Pseudomonadota</taxon>
        <taxon>Gammaproteobacteria</taxon>
        <taxon>Enterobacterales</taxon>
        <taxon>Pectobacteriaceae</taxon>
        <taxon>Dickeya</taxon>
    </lineage>
</organism>
<dbReference type="NCBIfam" id="NF009520">
    <property type="entry name" value="PRK12881.1"/>
    <property type="match status" value="1"/>
</dbReference>
<evidence type="ECO:0000256" key="8">
    <source>
        <dbReference type="ARBA" id="ARBA00022532"/>
    </source>
</evidence>
<dbReference type="Gene3D" id="3.20.19.10">
    <property type="entry name" value="Aconitase, domain 4"/>
    <property type="match status" value="1"/>
</dbReference>
<dbReference type="GO" id="GO:0006099">
    <property type="term" value="P:tricarboxylic acid cycle"/>
    <property type="evidence" value="ECO:0007669"/>
    <property type="project" value="UniProtKB-UniPathway"/>
</dbReference>
<evidence type="ECO:0000256" key="12">
    <source>
        <dbReference type="ARBA" id="ARBA00023014"/>
    </source>
</evidence>
<evidence type="ECO:0000256" key="3">
    <source>
        <dbReference type="ARBA" id="ARBA00004717"/>
    </source>
</evidence>
<comment type="similarity">
    <text evidence="5 15">Belongs to the aconitase/IPM isomerase family.</text>
</comment>
<dbReference type="Pfam" id="PF00694">
    <property type="entry name" value="Aconitase_C"/>
    <property type="match status" value="1"/>
</dbReference>
<evidence type="ECO:0000256" key="1">
    <source>
        <dbReference type="ARBA" id="ARBA00000118"/>
    </source>
</evidence>
<dbReference type="PRINTS" id="PR00415">
    <property type="entry name" value="ACONITASE"/>
</dbReference>
<feature type="domain" description="Aconitase A/isopropylmalate dehydratase small subunit swivel" evidence="17">
    <location>
        <begin position="692"/>
        <end position="819"/>
    </location>
</feature>
<dbReference type="InterPro" id="IPR044137">
    <property type="entry name" value="AcnA_IRP_Swivel"/>
</dbReference>
<dbReference type="AlphaFoldDB" id="A0A346D7I0"/>
<dbReference type="Gene3D" id="3.30.499.10">
    <property type="entry name" value="Aconitase, domain 3"/>
    <property type="match status" value="2"/>
</dbReference>
<comment type="catalytic activity">
    <reaction evidence="14 15">
        <text>citrate = D-threo-isocitrate</text>
        <dbReference type="Rhea" id="RHEA:10336"/>
        <dbReference type="ChEBI" id="CHEBI:15562"/>
        <dbReference type="ChEBI" id="CHEBI:16947"/>
        <dbReference type="EC" id="4.2.1.3"/>
    </reaction>
</comment>
<evidence type="ECO:0000256" key="14">
    <source>
        <dbReference type="ARBA" id="ARBA00023501"/>
    </source>
</evidence>
<proteinExistence type="inferred from homology"/>
<keyword evidence="9" id="KW-0479">Metal-binding</keyword>
<dbReference type="FunFam" id="3.20.19.10:FF:000001">
    <property type="entry name" value="Aconitate hydratase"/>
    <property type="match status" value="1"/>
</dbReference>
<evidence type="ECO:0000313" key="20">
    <source>
        <dbReference type="Proteomes" id="UP000245055"/>
    </source>
</evidence>
<dbReference type="EMBL" id="QESZ01000003">
    <property type="protein sequence ID" value="PWD75402.1"/>
    <property type="molecule type" value="Genomic_DNA"/>
</dbReference>
<dbReference type="UniPathway" id="UPA00223">
    <property type="reaction ID" value="UER00718"/>
</dbReference>
<sequence>MSSQSYRDACLATLTVHKQRYQYWRLPLAAQRLGNLDRLPKSLKILLENLLRHLDGDTVQEADLQALADWQRDGHADREIIFHPARVLMQDFTGVPAVVDLAAMRDAVRRLGGQVSRVNPLTPVDLVIDHSVTVDHFGDERALEENTRLEMSRNHERYAFLRWGQKAFRHFRVVPPGTGICHQVNLEYLAKAVWSRQQDDVLLAYPDTLVGTDSHTTMINGLGVLGWGVGGIEAEAAMLGQPVSMLIPDVVGVRLSGKLRDGITATDLVLTVTQMLRQHGVVGKFVEFFGDGLDHLPLADRATLANMAPEYGATCGFFPVDDITLDYLRLTNRGAEQVALVEAYCREQGLWRHPGDEPRFSSVLELDMVSVETSLAGPKRPQDRVSLAEAPRAFKASRELELTTENSAATAASAAEKGESTQLEHGAVVIAAITSCTNTSNPSVMIAAGLLARNAVTRGLTVKPWVKTSLAPGSRVVSDYLELAGLTEPLMQLGFHLVGYGCTTCIGNSGPLPDAIESAIRDNDLTVAAVLSGNRNFEGRIHPLVKTNWLASPPLVVAYALAGNLSLDLTRDPLGEDVQGQPVYLRDIWPSADAVADALQTVSAGLFSKAYASVFDGTPEWQAIEIGEEPTYHWPADSTYIRRTPFFDDMQKTPAPVQDIRGAHILAMLGDSVTTDHISPAGSIRPDSPAGRYLQEQGVAPPAFNAYGARRGNHEVMMRGTFANVRIRNDMAPGKEGGFTRHVPSQAVTTIYDAAVRYREQHIPLAVIAGKEYGSGSSRDWAAKGPRLLGVRVVIAESFERIHRSNLIGMGILPLEFLNGESRKTLGLTGDEQIEVLGLAELTPGATVAVTIVWPDGASQIIQTRCRIDTATELTYFRHDGILHYVIRRMLDA</sequence>
<comment type="cofactor">
    <cofactor evidence="2">
        <name>[4Fe-4S] cluster</name>
        <dbReference type="ChEBI" id="CHEBI:49883"/>
    </cofactor>
</comment>
<dbReference type="InterPro" id="IPR001030">
    <property type="entry name" value="Acoase/IPM_deHydtase_lsu_aba"/>
</dbReference>
<keyword evidence="7 15" id="KW-0004">4Fe-4S</keyword>
<keyword evidence="12 15" id="KW-0411">Iron-sulfur</keyword>
<dbReference type="Pfam" id="PF00330">
    <property type="entry name" value="Aconitase"/>
    <property type="match status" value="1"/>
</dbReference>
<accession>A0A346D7I0</accession>
<comment type="function">
    <text evidence="15">Catalyzes the isomerization of citrate to isocitrate via cis-aconitate.</text>
</comment>
<dbReference type="Proteomes" id="UP000245055">
    <property type="component" value="Unassembled WGS sequence"/>
</dbReference>
<dbReference type="InterPro" id="IPR018136">
    <property type="entry name" value="Aconitase_4Fe-4S_BS"/>
</dbReference>
<dbReference type="CDD" id="cd01580">
    <property type="entry name" value="AcnA_IRP_Swivel"/>
    <property type="match status" value="1"/>
</dbReference>
<comment type="catalytic activity">
    <reaction evidence="1">
        <text>(2S,3R)-3-hydroxybutane-1,2,3-tricarboxylate = 2-methyl-cis-aconitate + H2O</text>
        <dbReference type="Rhea" id="RHEA:17941"/>
        <dbReference type="ChEBI" id="CHEBI:15377"/>
        <dbReference type="ChEBI" id="CHEBI:57429"/>
        <dbReference type="ChEBI" id="CHEBI:57872"/>
        <dbReference type="EC" id="4.2.1.99"/>
    </reaction>
</comment>
<dbReference type="InterPro" id="IPR000573">
    <property type="entry name" value="AconitaseA/IPMdHydase_ssu_swvl"/>
</dbReference>
<evidence type="ECO:0000313" key="19">
    <source>
        <dbReference type="EMBL" id="PWD75402.1"/>
    </source>
</evidence>
<evidence type="ECO:0000256" key="10">
    <source>
        <dbReference type="ARBA" id="ARBA00022884"/>
    </source>
</evidence>
<protein>
    <recommendedName>
        <fullName evidence="15">Aconitate hydratase</fullName>
        <shortName evidence="15">Aconitase</shortName>
        <ecNumber evidence="15">4.2.1.3</ecNumber>
    </recommendedName>
</protein>
<dbReference type="GO" id="GO:0046872">
    <property type="term" value="F:metal ion binding"/>
    <property type="evidence" value="ECO:0007669"/>
    <property type="project" value="UniProtKB-KW"/>
</dbReference>
<dbReference type="EMBL" id="MH118531">
    <property type="protein sequence ID" value="AXM43019.1"/>
    <property type="molecule type" value="Genomic_DNA"/>
</dbReference>
<dbReference type="SUPFAM" id="SSF52016">
    <property type="entry name" value="LeuD/IlvD-like"/>
    <property type="match status" value="1"/>
</dbReference>
<evidence type="ECO:0000259" key="17">
    <source>
        <dbReference type="Pfam" id="PF00694"/>
    </source>
</evidence>
<evidence type="ECO:0000313" key="18">
    <source>
        <dbReference type="EMBL" id="AXM43019.1"/>
    </source>
</evidence>
<evidence type="ECO:0000256" key="9">
    <source>
        <dbReference type="ARBA" id="ARBA00022723"/>
    </source>
</evidence>
<dbReference type="InterPro" id="IPR015928">
    <property type="entry name" value="Aconitase/3IPM_dehydase_swvl"/>
</dbReference>
<comment type="pathway">
    <text evidence="4">Organic acid metabolism; propanoate degradation.</text>
</comment>
<dbReference type="NCBIfam" id="NF006757">
    <property type="entry name" value="PRK09277.1"/>
    <property type="match status" value="1"/>
</dbReference>
<reference evidence="19 20" key="2">
    <citation type="submission" date="2018-05" db="EMBL/GenBank/DDBJ databases">
        <title>Genomic diversity of pathogens causing Blackleg of Potato in Pakistan.</title>
        <authorList>
            <person name="Sarfraz S."/>
            <person name="Riaz K."/>
            <person name="Oulghazi S."/>
            <person name="Cigna J."/>
            <person name="Sahi S.T."/>
            <person name="Khan S.H."/>
            <person name="Hameed A."/>
            <person name="Faure D."/>
        </authorList>
    </citation>
    <scope>NUCLEOTIDE SEQUENCE [LARGE SCALE GENOMIC DNA]</scope>
    <source>
        <strain evidence="19 20">SS70</strain>
    </source>
</reference>
<comment type="pathway">
    <text evidence="3">Carbohydrate metabolism; tricarboxylic acid cycle; isocitrate from oxaloacetate: step 2/2.</text>
</comment>
<dbReference type="PROSITE" id="PS01244">
    <property type="entry name" value="ACONITASE_2"/>
    <property type="match status" value="1"/>
</dbReference>
<evidence type="ECO:0000259" key="16">
    <source>
        <dbReference type="Pfam" id="PF00330"/>
    </source>
</evidence>
<evidence type="ECO:0000256" key="13">
    <source>
        <dbReference type="ARBA" id="ARBA00023239"/>
    </source>
</evidence>
<evidence type="ECO:0000256" key="4">
    <source>
        <dbReference type="ARBA" id="ARBA00005026"/>
    </source>
</evidence>
<dbReference type="GO" id="GO:0047456">
    <property type="term" value="F:2-methylisocitrate dehydratase activity"/>
    <property type="evidence" value="ECO:0007669"/>
    <property type="project" value="UniProtKB-EC"/>
</dbReference>
<evidence type="ECO:0000256" key="11">
    <source>
        <dbReference type="ARBA" id="ARBA00023004"/>
    </source>
</evidence>
<dbReference type="Gene3D" id="6.10.190.10">
    <property type="match status" value="1"/>
</dbReference>
<dbReference type="PANTHER" id="PTHR11670">
    <property type="entry name" value="ACONITASE/IRON-RESPONSIVE ELEMENT FAMILY MEMBER"/>
    <property type="match status" value="1"/>
</dbReference>
<keyword evidence="11 15" id="KW-0408">Iron</keyword>
<gene>
    <name evidence="18" type="primary">acnA</name>
    <name evidence="19" type="ORF">DF213_02045</name>
</gene>
<dbReference type="GO" id="GO:0051539">
    <property type="term" value="F:4 iron, 4 sulfur cluster binding"/>
    <property type="evidence" value="ECO:0007669"/>
    <property type="project" value="UniProtKB-KW"/>
</dbReference>
<dbReference type="FunFam" id="3.30.499.10:FF:000020">
    <property type="entry name" value="Aconitate hydratase A"/>
    <property type="match status" value="1"/>
</dbReference>
<reference evidence="18" key="1">
    <citation type="journal article" date="2018" name="Plant Dis.">
        <title>First Report of Dickeya dianthicola Causing Blackleg Disease on Potato Plants in Pakistan.</title>
        <authorList>
            <person name="Sarfraz S."/>
            <person name="Riaz K."/>
            <person name="Oulghazi S."/>
            <person name="Cigna J."/>
            <person name="Alam M.W."/>
            <person name="Dessaux Y."/>
            <person name="Faure D."/>
        </authorList>
    </citation>
    <scope>NUCLEOTIDE SEQUENCE</scope>
    <source>
        <strain evidence="18">SS70</strain>
    </source>
</reference>
<evidence type="ECO:0000256" key="7">
    <source>
        <dbReference type="ARBA" id="ARBA00022485"/>
    </source>
</evidence>
<dbReference type="CDD" id="cd01586">
    <property type="entry name" value="AcnA_IRP"/>
    <property type="match status" value="1"/>
</dbReference>
<dbReference type="SUPFAM" id="SSF53732">
    <property type="entry name" value="Aconitase iron-sulfur domain"/>
    <property type="match status" value="1"/>
</dbReference>
<evidence type="ECO:0000256" key="15">
    <source>
        <dbReference type="RuleBase" id="RU361275"/>
    </source>
</evidence>
<dbReference type="InterPro" id="IPR006249">
    <property type="entry name" value="Aconitase/IRP2"/>
</dbReference>
<dbReference type="PROSITE" id="PS00450">
    <property type="entry name" value="ACONITASE_1"/>
    <property type="match status" value="1"/>
</dbReference>
<feature type="domain" description="Aconitase/3-isopropylmalate dehydratase large subunit alpha/beta/alpha" evidence="16">
    <location>
        <begin position="77"/>
        <end position="563"/>
    </location>
</feature>
<keyword evidence="8" id="KW-0816">Tricarboxylic acid cycle</keyword>
<keyword evidence="13 15" id="KW-0456">Lyase</keyword>
<comment type="subunit">
    <text evidence="6">Monomer.</text>
</comment>
<evidence type="ECO:0000256" key="5">
    <source>
        <dbReference type="ARBA" id="ARBA00007185"/>
    </source>
</evidence>
<dbReference type="FunFam" id="3.30.499.10:FF:000002">
    <property type="entry name" value="Aconitate hydratase"/>
    <property type="match status" value="1"/>
</dbReference>
<dbReference type="EC" id="4.2.1.3" evidence="15"/>
<dbReference type="GO" id="GO:0003723">
    <property type="term" value="F:RNA binding"/>
    <property type="evidence" value="ECO:0007669"/>
    <property type="project" value="UniProtKB-KW"/>
</dbReference>
<name>A0A346D7I0_9GAMM</name>
<evidence type="ECO:0000256" key="6">
    <source>
        <dbReference type="ARBA" id="ARBA00011245"/>
    </source>
</evidence>
<dbReference type="GO" id="GO:0003994">
    <property type="term" value="F:aconitate hydratase activity"/>
    <property type="evidence" value="ECO:0007669"/>
    <property type="project" value="UniProtKB-EC"/>
</dbReference>
<dbReference type="RefSeq" id="WP_109105002.1">
    <property type="nucleotide sequence ID" value="NZ_JALDNR010000028.1"/>
</dbReference>